<dbReference type="GO" id="GO:1902600">
    <property type="term" value="P:proton transmembrane transport"/>
    <property type="evidence" value="ECO:0007669"/>
    <property type="project" value="InterPro"/>
</dbReference>
<comment type="subcellular location">
    <subcellularLocation>
        <location evidence="1">Cell membrane</location>
        <topology evidence="1">Multi-pass membrane protein</topology>
    </subcellularLocation>
</comment>
<keyword evidence="6" id="KW-0406">Ion transport</keyword>
<keyword evidence="5 8" id="KW-1133">Transmembrane helix</keyword>
<dbReference type="GO" id="GO:0015297">
    <property type="term" value="F:antiporter activity"/>
    <property type="evidence" value="ECO:0007669"/>
    <property type="project" value="UniProtKB-KW"/>
</dbReference>
<keyword evidence="2" id="KW-0813">Transport</keyword>
<feature type="domain" description="Cation/H+ exchanger transmembrane" evidence="9">
    <location>
        <begin position="15"/>
        <end position="119"/>
    </location>
</feature>
<proteinExistence type="predicted"/>
<dbReference type="GO" id="GO:0005886">
    <property type="term" value="C:plasma membrane"/>
    <property type="evidence" value="ECO:0007669"/>
    <property type="project" value="UniProtKB-SubCell"/>
</dbReference>
<organism evidence="10 11">
    <name type="scientific">Iodidimonas nitroreducens</name>
    <dbReference type="NCBI Taxonomy" id="1236968"/>
    <lineage>
        <taxon>Bacteria</taxon>
        <taxon>Pseudomonadati</taxon>
        <taxon>Pseudomonadota</taxon>
        <taxon>Alphaproteobacteria</taxon>
        <taxon>Iodidimonadales</taxon>
        <taxon>Iodidimonadaceae</taxon>
        <taxon>Iodidimonas</taxon>
    </lineage>
</organism>
<dbReference type="EMBL" id="BKCN01000006">
    <property type="protein sequence ID" value="GER03877.1"/>
    <property type="molecule type" value="Genomic_DNA"/>
</dbReference>
<evidence type="ECO:0000313" key="11">
    <source>
        <dbReference type="Proteomes" id="UP000324996"/>
    </source>
</evidence>
<evidence type="ECO:0000259" key="9">
    <source>
        <dbReference type="Pfam" id="PF00999"/>
    </source>
</evidence>
<dbReference type="Proteomes" id="UP000324996">
    <property type="component" value="Unassembled WGS sequence"/>
</dbReference>
<evidence type="ECO:0000256" key="5">
    <source>
        <dbReference type="ARBA" id="ARBA00022989"/>
    </source>
</evidence>
<dbReference type="PANTHER" id="PTHR32507:SF8">
    <property type="entry name" value="CNH1P"/>
    <property type="match status" value="1"/>
</dbReference>
<name>A0A5A7N7B8_9PROT</name>
<evidence type="ECO:0000256" key="7">
    <source>
        <dbReference type="ARBA" id="ARBA00023136"/>
    </source>
</evidence>
<reference evidence="10 11" key="1">
    <citation type="submission" date="2019-09" db="EMBL/GenBank/DDBJ databases">
        <title>NBRP : Genome information of microbial organism related human and environment.</title>
        <authorList>
            <person name="Hattori M."/>
            <person name="Oshima K."/>
            <person name="Inaba H."/>
            <person name="Suda W."/>
            <person name="Sakamoto M."/>
            <person name="Iino T."/>
            <person name="Kitahara M."/>
            <person name="Oshida Y."/>
            <person name="Iida T."/>
            <person name="Kudo T."/>
            <person name="Itoh T."/>
            <person name="Ohkuma M."/>
        </authorList>
    </citation>
    <scope>NUCLEOTIDE SEQUENCE [LARGE SCALE GENOMIC DNA]</scope>
    <source>
        <strain evidence="10 11">Q-1</strain>
    </source>
</reference>
<evidence type="ECO:0000256" key="1">
    <source>
        <dbReference type="ARBA" id="ARBA00004651"/>
    </source>
</evidence>
<keyword evidence="7 8" id="KW-0472">Membrane</keyword>
<gene>
    <name evidence="10" type="ORF">JCM17846_15590</name>
</gene>
<comment type="caution">
    <text evidence="10">The sequence shown here is derived from an EMBL/GenBank/DDBJ whole genome shotgun (WGS) entry which is preliminary data.</text>
</comment>
<keyword evidence="3" id="KW-0050">Antiport</keyword>
<evidence type="ECO:0000256" key="4">
    <source>
        <dbReference type="ARBA" id="ARBA00022692"/>
    </source>
</evidence>
<accession>A0A5A7N7B8</accession>
<evidence type="ECO:0000256" key="3">
    <source>
        <dbReference type="ARBA" id="ARBA00022449"/>
    </source>
</evidence>
<feature type="transmembrane region" description="Helical" evidence="8">
    <location>
        <begin position="103"/>
        <end position="119"/>
    </location>
</feature>
<keyword evidence="11" id="KW-1185">Reference proteome</keyword>
<dbReference type="PANTHER" id="PTHR32507">
    <property type="entry name" value="NA(+)/H(+) ANTIPORTER 1"/>
    <property type="match status" value="1"/>
</dbReference>
<keyword evidence="4 8" id="KW-0812">Transmembrane</keyword>
<dbReference type="Pfam" id="PF00999">
    <property type="entry name" value="Na_H_Exchanger"/>
    <property type="match status" value="1"/>
</dbReference>
<feature type="transmembrane region" description="Helical" evidence="8">
    <location>
        <begin position="20"/>
        <end position="37"/>
    </location>
</feature>
<evidence type="ECO:0000313" key="10">
    <source>
        <dbReference type="EMBL" id="GER03877.1"/>
    </source>
</evidence>
<evidence type="ECO:0000256" key="2">
    <source>
        <dbReference type="ARBA" id="ARBA00022448"/>
    </source>
</evidence>
<feature type="transmembrane region" description="Helical" evidence="8">
    <location>
        <begin position="49"/>
        <end position="66"/>
    </location>
</feature>
<dbReference type="AlphaFoldDB" id="A0A5A7N7B8"/>
<evidence type="ECO:0000256" key="6">
    <source>
        <dbReference type="ARBA" id="ARBA00023065"/>
    </source>
</evidence>
<protein>
    <recommendedName>
        <fullName evidence="9">Cation/H+ exchanger transmembrane domain-containing protein</fullName>
    </recommendedName>
</protein>
<dbReference type="InterPro" id="IPR006153">
    <property type="entry name" value="Cation/H_exchanger_TM"/>
</dbReference>
<sequence>MHGVDGSALSMAVFAGKQIILGPLFGGLVALIGGRWLDRAISGKKIDDKIEGIILLALAILSYALAESLGGNGFLAAFAAGITLGCTVRHRCGSLIDFMEEEGQILTMFAFLLFGAMLLPEGWRWRVRQRFFMRWAVFSWCGFWPSLWP</sequence>
<evidence type="ECO:0000256" key="8">
    <source>
        <dbReference type="SAM" id="Phobius"/>
    </source>
</evidence>